<dbReference type="AlphaFoldDB" id="L1IT61"/>
<dbReference type="InterPro" id="IPR038071">
    <property type="entry name" value="UROD/MetE-like_sf"/>
</dbReference>
<dbReference type="GO" id="GO:0006783">
    <property type="term" value="P:heme biosynthetic process"/>
    <property type="evidence" value="ECO:0007669"/>
    <property type="project" value="TreeGrafter"/>
</dbReference>
<evidence type="ECO:0000256" key="1">
    <source>
        <dbReference type="SAM" id="SignalP"/>
    </source>
</evidence>
<evidence type="ECO:0000313" key="4">
    <source>
        <dbReference type="EnsemblProtists" id="EKX39089"/>
    </source>
</evidence>
<dbReference type="InterPro" id="IPR000257">
    <property type="entry name" value="Uroporphyrinogen_deCOase"/>
</dbReference>
<dbReference type="RefSeq" id="XP_005826069.1">
    <property type="nucleotide sequence ID" value="XM_005826012.1"/>
</dbReference>
<evidence type="ECO:0000313" key="5">
    <source>
        <dbReference type="Proteomes" id="UP000011087"/>
    </source>
</evidence>
<dbReference type="KEGG" id="gtt:GUITHDRAFT_76641"/>
<dbReference type="GO" id="GO:0005829">
    <property type="term" value="C:cytosol"/>
    <property type="evidence" value="ECO:0007669"/>
    <property type="project" value="TreeGrafter"/>
</dbReference>
<evidence type="ECO:0000313" key="3">
    <source>
        <dbReference type="EMBL" id="EKX39089.1"/>
    </source>
</evidence>
<dbReference type="eggNOG" id="KOG2872">
    <property type="taxonomic scope" value="Eukaryota"/>
</dbReference>
<dbReference type="OMA" id="IRNGCHY"/>
<name>L1IT61_GUITC</name>
<dbReference type="SUPFAM" id="SSF51726">
    <property type="entry name" value="UROD/MetE-like"/>
    <property type="match status" value="1"/>
</dbReference>
<dbReference type="OrthoDB" id="339900at2759"/>
<dbReference type="STRING" id="905079.L1IT61"/>
<feature type="chain" id="PRO_5008770410" description="Uroporphyrinogen decarboxylase (URO-D) domain-containing protein" evidence="1">
    <location>
        <begin position="22"/>
        <end position="288"/>
    </location>
</feature>
<dbReference type="Proteomes" id="UP000011087">
    <property type="component" value="Unassembled WGS sequence"/>
</dbReference>
<dbReference type="GO" id="GO:0004853">
    <property type="term" value="F:uroporphyrinogen decarboxylase activity"/>
    <property type="evidence" value="ECO:0007669"/>
    <property type="project" value="InterPro"/>
</dbReference>
<sequence>MVMAVGAVIAVALAMAAEVQGYAMTRAGGANFVSGLSTFSSSSSLTGLPLSSRACRARSVGRGALSLSAAQHAPAKLRNDLMVRVARGEKAEKTPVWLFRQAGRHLPEYEAYKKETGCNFLQLLDDPKHVAECTMQPIRRYNLDAAILFSDILVVAEALGIKVEMPGGKGITVPHPLASPSEVSTRIPASIDVKDKLSHVIDAVKLIKKELDGKVPLIGFSAAPWTLMYYMVGGSSKKNQENGERWLKEHPVESQKLLDILTSTVIDYMSAQVKRGGVEWKEKLTFDG</sequence>
<reference evidence="5" key="2">
    <citation type="submission" date="2012-11" db="EMBL/GenBank/DDBJ databases">
        <authorList>
            <person name="Kuo A."/>
            <person name="Curtis B.A."/>
            <person name="Tanifuji G."/>
            <person name="Burki F."/>
            <person name="Gruber A."/>
            <person name="Irimia M."/>
            <person name="Maruyama S."/>
            <person name="Arias M.C."/>
            <person name="Ball S.G."/>
            <person name="Gile G.H."/>
            <person name="Hirakawa Y."/>
            <person name="Hopkins J.F."/>
            <person name="Rensing S.A."/>
            <person name="Schmutz J."/>
            <person name="Symeonidi A."/>
            <person name="Elias M."/>
            <person name="Eveleigh R.J."/>
            <person name="Herman E.K."/>
            <person name="Klute M.J."/>
            <person name="Nakayama T."/>
            <person name="Obornik M."/>
            <person name="Reyes-Prieto A."/>
            <person name="Armbrust E.V."/>
            <person name="Aves S.J."/>
            <person name="Beiko R.G."/>
            <person name="Coutinho P."/>
            <person name="Dacks J.B."/>
            <person name="Durnford D.G."/>
            <person name="Fast N.M."/>
            <person name="Green B.R."/>
            <person name="Grisdale C."/>
            <person name="Hempe F."/>
            <person name="Henrissat B."/>
            <person name="Hoppner M.P."/>
            <person name="Ishida K.-I."/>
            <person name="Kim E."/>
            <person name="Koreny L."/>
            <person name="Kroth P.G."/>
            <person name="Liu Y."/>
            <person name="Malik S.-B."/>
            <person name="Maier U.G."/>
            <person name="McRose D."/>
            <person name="Mock T."/>
            <person name="Neilson J.A."/>
            <person name="Onodera N.T."/>
            <person name="Poole A.M."/>
            <person name="Pritham E.J."/>
            <person name="Richards T.A."/>
            <person name="Rocap G."/>
            <person name="Roy S.W."/>
            <person name="Sarai C."/>
            <person name="Schaack S."/>
            <person name="Shirato S."/>
            <person name="Slamovits C.H."/>
            <person name="Spencer D.F."/>
            <person name="Suzuki S."/>
            <person name="Worden A.Z."/>
            <person name="Zauner S."/>
            <person name="Barry K."/>
            <person name="Bell C."/>
            <person name="Bharti A.K."/>
            <person name="Crow J.A."/>
            <person name="Grimwood J."/>
            <person name="Kramer R."/>
            <person name="Lindquist E."/>
            <person name="Lucas S."/>
            <person name="Salamov A."/>
            <person name="McFadden G.I."/>
            <person name="Lane C.E."/>
            <person name="Keeling P.J."/>
            <person name="Gray M.W."/>
            <person name="Grigoriev I.V."/>
            <person name="Archibald J.M."/>
        </authorList>
    </citation>
    <scope>NUCLEOTIDE SEQUENCE</scope>
    <source>
        <strain evidence="5">CCMP2712</strain>
    </source>
</reference>
<dbReference type="Gene3D" id="3.20.20.210">
    <property type="match status" value="1"/>
</dbReference>
<organism evidence="3">
    <name type="scientific">Guillardia theta (strain CCMP2712)</name>
    <name type="common">Cryptophyte</name>
    <dbReference type="NCBI Taxonomy" id="905079"/>
    <lineage>
        <taxon>Eukaryota</taxon>
        <taxon>Cryptophyceae</taxon>
        <taxon>Pyrenomonadales</taxon>
        <taxon>Geminigeraceae</taxon>
        <taxon>Guillardia</taxon>
    </lineage>
</organism>
<accession>L1IT61</accession>
<proteinExistence type="predicted"/>
<dbReference type="HOGENOM" id="CLU_040933_3_0_1"/>
<dbReference type="PANTHER" id="PTHR21091:SF169">
    <property type="entry name" value="UROPORPHYRINOGEN DECARBOXYLASE"/>
    <property type="match status" value="1"/>
</dbReference>
<dbReference type="EnsemblProtists" id="EKX39089">
    <property type="protein sequence ID" value="EKX39089"/>
    <property type="gene ID" value="GUITHDRAFT_76641"/>
</dbReference>
<gene>
    <name evidence="3" type="ORF">GUITHDRAFT_76641</name>
</gene>
<reference evidence="3 5" key="1">
    <citation type="journal article" date="2012" name="Nature">
        <title>Algal genomes reveal evolutionary mosaicism and the fate of nucleomorphs.</title>
        <authorList>
            <consortium name="DOE Joint Genome Institute"/>
            <person name="Curtis B.A."/>
            <person name="Tanifuji G."/>
            <person name="Burki F."/>
            <person name="Gruber A."/>
            <person name="Irimia M."/>
            <person name="Maruyama S."/>
            <person name="Arias M.C."/>
            <person name="Ball S.G."/>
            <person name="Gile G.H."/>
            <person name="Hirakawa Y."/>
            <person name="Hopkins J.F."/>
            <person name="Kuo A."/>
            <person name="Rensing S.A."/>
            <person name="Schmutz J."/>
            <person name="Symeonidi A."/>
            <person name="Elias M."/>
            <person name="Eveleigh R.J."/>
            <person name="Herman E.K."/>
            <person name="Klute M.J."/>
            <person name="Nakayama T."/>
            <person name="Obornik M."/>
            <person name="Reyes-Prieto A."/>
            <person name="Armbrust E.V."/>
            <person name="Aves S.J."/>
            <person name="Beiko R.G."/>
            <person name="Coutinho P."/>
            <person name="Dacks J.B."/>
            <person name="Durnford D.G."/>
            <person name="Fast N.M."/>
            <person name="Green B.R."/>
            <person name="Grisdale C.J."/>
            <person name="Hempel F."/>
            <person name="Henrissat B."/>
            <person name="Hoppner M.P."/>
            <person name="Ishida K."/>
            <person name="Kim E."/>
            <person name="Koreny L."/>
            <person name="Kroth P.G."/>
            <person name="Liu Y."/>
            <person name="Malik S.B."/>
            <person name="Maier U.G."/>
            <person name="McRose D."/>
            <person name="Mock T."/>
            <person name="Neilson J.A."/>
            <person name="Onodera N.T."/>
            <person name="Poole A.M."/>
            <person name="Pritham E.J."/>
            <person name="Richards T.A."/>
            <person name="Rocap G."/>
            <person name="Roy S.W."/>
            <person name="Sarai C."/>
            <person name="Schaack S."/>
            <person name="Shirato S."/>
            <person name="Slamovits C.H."/>
            <person name="Spencer D.F."/>
            <person name="Suzuki S."/>
            <person name="Worden A.Z."/>
            <person name="Zauner S."/>
            <person name="Barry K."/>
            <person name="Bell C."/>
            <person name="Bharti A.K."/>
            <person name="Crow J.A."/>
            <person name="Grimwood J."/>
            <person name="Kramer R."/>
            <person name="Lindquist E."/>
            <person name="Lucas S."/>
            <person name="Salamov A."/>
            <person name="McFadden G.I."/>
            <person name="Lane C.E."/>
            <person name="Keeling P.J."/>
            <person name="Gray M.W."/>
            <person name="Grigoriev I.V."/>
            <person name="Archibald J.M."/>
        </authorList>
    </citation>
    <scope>NUCLEOTIDE SEQUENCE</scope>
    <source>
        <strain evidence="3 5">CCMP2712</strain>
    </source>
</reference>
<feature type="domain" description="Uroporphyrinogen decarboxylase (URO-D)" evidence="2">
    <location>
        <begin position="78"/>
        <end position="277"/>
    </location>
</feature>
<dbReference type="PANTHER" id="PTHR21091">
    <property type="entry name" value="METHYLTETRAHYDROFOLATE:HOMOCYSTEINE METHYLTRANSFERASE RELATED"/>
    <property type="match status" value="1"/>
</dbReference>
<feature type="signal peptide" evidence="1">
    <location>
        <begin position="1"/>
        <end position="21"/>
    </location>
</feature>
<dbReference type="EMBL" id="JH993042">
    <property type="protein sequence ID" value="EKX39089.1"/>
    <property type="molecule type" value="Genomic_DNA"/>
</dbReference>
<dbReference type="PaxDb" id="55529-EKX39089"/>
<reference evidence="4" key="3">
    <citation type="submission" date="2016-03" db="UniProtKB">
        <authorList>
            <consortium name="EnsemblProtists"/>
        </authorList>
    </citation>
    <scope>IDENTIFICATION</scope>
</reference>
<dbReference type="Pfam" id="PF01208">
    <property type="entry name" value="URO-D"/>
    <property type="match status" value="1"/>
</dbReference>
<protein>
    <recommendedName>
        <fullName evidence="2">Uroporphyrinogen decarboxylase (URO-D) domain-containing protein</fullName>
    </recommendedName>
</protein>
<evidence type="ECO:0000259" key="2">
    <source>
        <dbReference type="Pfam" id="PF01208"/>
    </source>
</evidence>
<dbReference type="GeneID" id="17295833"/>
<keyword evidence="5" id="KW-1185">Reference proteome</keyword>
<keyword evidence="1" id="KW-0732">Signal</keyword>